<dbReference type="AlphaFoldDB" id="A0A1H3WXS9"/>
<accession>A0A1H3WXS9</accession>
<evidence type="ECO:0000313" key="3">
    <source>
        <dbReference type="Proteomes" id="UP000198773"/>
    </source>
</evidence>
<organism evidence="2 3">
    <name type="scientific">Alkalimonas amylolytica</name>
    <dbReference type="NCBI Taxonomy" id="152573"/>
    <lineage>
        <taxon>Bacteria</taxon>
        <taxon>Pseudomonadati</taxon>
        <taxon>Pseudomonadota</taxon>
        <taxon>Gammaproteobacteria</taxon>
        <taxon>Alkalimonas</taxon>
    </lineage>
</organism>
<dbReference type="RefSeq" id="WP_091337714.1">
    <property type="nucleotide sequence ID" value="NZ_FNRM01000001.1"/>
</dbReference>
<keyword evidence="1" id="KW-0732">Signal</keyword>
<gene>
    <name evidence="2" type="ORF">SAMN04488051_10112</name>
</gene>
<protein>
    <recommendedName>
        <fullName evidence="4">Secreted protein</fullName>
    </recommendedName>
</protein>
<evidence type="ECO:0000313" key="2">
    <source>
        <dbReference type="EMBL" id="SDZ91955.1"/>
    </source>
</evidence>
<evidence type="ECO:0000256" key="1">
    <source>
        <dbReference type="SAM" id="SignalP"/>
    </source>
</evidence>
<name>A0A1H3WXS9_ALKAM</name>
<dbReference type="OrthoDB" id="5770319at2"/>
<keyword evidence="3" id="KW-1185">Reference proteome</keyword>
<evidence type="ECO:0008006" key="4">
    <source>
        <dbReference type="Google" id="ProtNLM"/>
    </source>
</evidence>
<dbReference type="Proteomes" id="UP000198773">
    <property type="component" value="Unassembled WGS sequence"/>
</dbReference>
<dbReference type="STRING" id="152573.SAMN04488051_10112"/>
<feature type="chain" id="PRO_5011690887" description="Secreted protein" evidence="1">
    <location>
        <begin position="22"/>
        <end position="106"/>
    </location>
</feature>
<feature type="signal peptide" evidence="1">
    <location>
        <begin position="1"/>
        <end position="21"/>
    </location>
</feature>
<dbReference type="EMBL" id="FNRM01000001">
    <property type="protein sequence ID" value="SDZ91955.1"/>
    <property type="molecule type" value="Genomic_DNA"/>
</dbReference>
<sequence length="106" mass="11985">MGVKAALLGTALSGLTFSAMATTATDTCLQQPNRTLPCPHQLYRLMQLPDQQEAGVRCICVSDFQPFLQQPESEVAQIRQRMDRRQLEAQLGMELEPILRILRRED</sequence>
<proteinExistence type="predicted"/>
<reference evidence="2 3" key="1">
    <citation type="submission" date="2016-10" db="EMBL/GenBank/DDBJ databases">
        <authorList>
            <person name="de Groot N.N."/>
        </authorList>
    </citation>
    <scope>NUCLEOTIDE SEQUENCE [LARGE SCALE GENOMIC DNA]</scope>
    <source>
        <strain evidence="2 3">CGMCC 1.3430</strain>
    </source>
</reference>